<feature type="region of interest" description="Disordered" evidence="1">
    <location>
        <begin position="163"/>
        <end position="195"/>
    </location>
</feature>
<evidence type="ECO:0000256" key="1">
    <source>
        <dbReference type="SAM" id="MobiDB-lite"/>
    </source>
</evidence>
<protein>
    <submittedName>
        <fullName evidence="2">Uncharacterized protein</fullName>
    </submittedName>
</protein>
<name>A0AAD7BY77_MYCRO</name>
<dbReference type="EMBL" id="JARKIE010000479">
    <property type="protein sequence ID" value="KAJ7633995.1"/>
    <property type="molecule type" value="Genomic_DNA"/>
</dbReference>
<keyword evidence="3" id="KW-1185">Reference proteome</keyword>
<dbReference type="AlphaFoldDB" id="A0AAD7BY77"/>
<gene>
    <name evidence="2" type="ORF">B0H17DRAFT_1149802</name>
</gene>
<evidence type="ECO:0000313" key="2">
    <source>
        <dbReference type="EMBL" id="KAJ7633995.1"/>
    </source>
</evidence>
<organism evidence="2 3">
    <name type="scientific">Mycena rosella</name>
    <name type="common">Pink bonnet</name>
    <name type="synonym">Agaricus rosellus</name>
    <dbReference type="NCBI Taxonomy" id="1033263"/>
    <lineage>
        <taxon>Eukaryota</taxon>
        <taxon>Fungi</taxon>
        <taxon>Dikarya</taxon>
        <taxon>Basidiomycota</taxon>
        <taxon>Agaricomycotina</taxon>
        <taxon>Agaricomycetes</taxon>
        <taxon>Agaricomycetidae</taxon>
        <taxon>Agaricales</taxon>
        <taxon>Marasmiineae</taxon>
        <taxon>Mycenaceae</taxon>
        <taxon>Mycena</taxon>
    </lineage>
</organism>
<proteinExistence type="predicted"/>
<accession>A0AAD7BY77</accession>
<reference evidence="2" key="1">
    <citation type="submission" date="2023-03" db="EMBL/GenBank/DDBJ databases">
        <title>Massive genome expansion in bonnet fungi (Mycena s.s.) driven by repeated elements and novel gene families across ecological guilds.</title>
        <authorList>
            <consortium name="Lawrence Berkeley National Laboratory"/>
            <person name="Harder C.B."/>
            <person name="Miyauchi S."/>
            <person name="Viragh M."/>
            <person name="Kuo A."/>
            <person name="Thoen E."/>
            <person name="Andreopoulos B."/>
            <person name="Lu D."/>
            <person name="Skrede I."/>
            <person name="Drula E."/>
            <person name="Henrissat B."/>
            <person name="Morin E."/>
            <person name="Kohler A."/>
            <person name="Barry K."/>
            <person name="LaButti K."/>
            <person name="Morin E."/>
            <person name="Salamov A."/>
            <person name="Lipzen A."/>
            <person name="Mereny Z."/>
            <person name="Hegedus B."/>
            <person name="Baldrian P."/>
            <person name="Stursova M."/>
            <person name="Weitz H."/>
            <person name="Taylor A."/>
            <person name="Grigoriev I.V."/>
            <person name="Nagy L.G."/>
            <person name="Martin F."/>
            <person name="Kauserud H."/>
        </authorList>
    </citation>
    <scope>NUCLEOTIDE SEQUENCE</scope>
    <source>
        <strain evidence="2">CBHHK067</strain>
    </source>
</reference>
<comment type="caution">
    <text evidence="2">The sequence shown here is derived from an EMBL/GenBank/DDBJ whole genome shotgun (WGS) entry which is preliminary data.</text>
</comment>
<sequence length="195" mass="21656">MPGIDMVNRTPDNHPKCLSAEILNSDKTCPKSAQTQAQNSDNLWARGGRPGLIRIRTASFVVNFAKWLSLRLTYVLRSWSRKVYEYMSGNRQFRSIPEAFQRLRIPQFALVPSTSFLCLLSNSPETINAGIRLSTSDGALFKQLSGRLGDVVDVVKSLRPKKKIGKPEKGKRKAVTVQAGSDEEESDFPEALGTS</sequence>
<feature type="compositionally biased region" description="Basic residues" evidence="1">
    <location>
        <begin position="163"/>
        <end position="174"/>
    </location>
</feature>
<dbReference type="Proteomes" id="UP001221757">
    <property type="component" value="Unassembled WGS sequence"/>
</dbReference>
<evidence type="ECO:0000313" key="3">
    <source>
        <dbReference type="Proteomes" id="UP001221757"/>
    </source>
</evidence>